<proteinExistence type="predicted"/>
<evidence type="ECO:0000313" key="1">
    <source>
        <dbReference type="EMBL" id="KAJ0175402.1"/>
    </source>
</evidence>
<evidence type="ECO:0000313" key="2">
    <source>
        <dbReference type="Proteomes" id="UP000824533"/>
    </source>
</evidence>
<protein>
    <submittedName>
        <fullName evidence="1">Uncharacterized protein</fullName>
    </submittedName>
</protein>
<name>A0ACC1CWA8_9NEOP</name>
<comment type="caution">
    <text evidence="1">The sequence shown here is derived from an EMBL/GenBank/DDBJ whole genome shotgun (WGS) entry which is preliminary data.</text>
</comment>
<reference evidence="1 2" key="1">
    <citation type="journal article" date="2021" name="Front. Genet.">
        <title>Chromosome-Level Genome Assembly Reveals Significant Gene Expansion in the Toll and IMD Signaling Pathways of Dendrolimus kikuchii.</title>
        <authorList>
            <person name="Zhou J."/>
            <person name="Wu P."/>
            <person name="Xiong Z."/>
            <person name="Liu N."/>
            <person name="Zhao N."/>
            <person name="Ji M."/>
            <person name="Qiu Y."/>
            <person name="Yang B."/>
        </authorList>
    </citation>
    <scope>NUCLEOTIDE SEQUENCE [LARGE SCALE GENOMIC DNA]</scope>
    <source>
        <strain evidence="1">Ann1</strain>
    </source>
</reference>
<keyword evidence="2" id="KW-1185">Reference proteome</keyword>
<dbReference type="EMBL" id="CM034401">
    <property type="protein sequence ID" value="KAJ0175402.1"/>
    <property type="molecule type" value="Genomic_DNA"/>
</dbReference>
<accession>A0ACC1CWA8</accession>
<gene>
    <name evidence="1" type="ORF">K1T71_008561</name>
</gene>
<organism evidence="1 2">
    <name type="scientific">Dendrolimus kikuchii</name>
    <dbReference type="NCBI Taxonomy" id="765133"/>
    <lineage>
        <taxon>Eukaryota</taxon>
        <taxon>Metazoa</taxon>
        <taxon>Ecdysozoa</taxon>
        <taxon>Arthropoda</taxon>
        <taxon>Hexapoda</taxon>
        <taxon>Insecta</taxon>
        <taxon>Pterygota</taxon>
        <taxon>Neoptera</taxon>
        <taxon>Endopterygota</taxon>
        <taxon>Lepidoptera</taxon>
        <taxon>Glossata</taxon>
        <taxon>Ditrysia</taxon>
        <taxon>Bombycoidea</taxon>
        <taxon>Lasiocampidae</taxon>
        <taxon>Dendrolimus</taxon>
    </lineage>
</organism>
<dbReference type="Proteomes" id="UP000824533">
    <property type="component" value="Linkage Group LG15"/>
</dbReference>
<sequence>MAVTYCTKQTVQLTSRARQAGLTVFIDNPNIDIFTMWRRKVYIYVVYLVIFTKCVVTADEPESPWRWNCEDKKCLKVPNDGQSSDPVLSLEACKMFCSDYGLLWPRPTGETDLGNFLSKININNIEFEITKEGKSSDLMQAAVERFKGLVKSAIPKGLSPKATGKSVTVYLVNDNPDVREFSLYFDESYDLKISPSSTDRINATVSANNFFGVRHGLETLSQLVVYDDIRNHLLIVRDVTINDKPAYSYRGILLDTARNFFEVDGIKRTIEGMAVNKLNTFHWHVTDSQSFPFVSERRPNLTKYGAYSPSKVYTKQAIREVVEYGLVRGVRVMPEFDAPAHVGEGWQDTGHTVCFKAEPWASYCVEPPCGQLNPIHEDLYNVLEDIYLDMAEAFHQPDLFHMGGDEVSERCWNSSQEIQNFMIQNRWDLDKASFLKLWNYFQKKAQDRAYKAFGKKLPLILWTSTLTDYSHVDQYLDKDEYIIQVWTTGVDPQIQGLLQKGYRLIMSNYDALYFDCGFGAWVGSGNNWCSPYIGWQKVYDNSPAVMALSYKDQVLGGEVALWSEQADSSVLDGRLWPRAAAFAERLWAEPSTTWRDAEYRMLHARERLVRLGIQAESLEPEWCYQNEGYCYN</sequence>